<organism evidence="2 3">
    <name type="scientific">Microcella daejeonensis</name>
    <dbReference type="NCBI Taxonomy" id="2994971"/>
    <lineage>
        <taxon>Bacteria</taxon>
        <taxon>Bacillati</taxon>
        <taxon>Actinomycetota</taxon>
        <taxon>Actinomycetes</taxon>
        <taxon>Micrococcales</taxon>
        <taxon>Microbacteriaceae</taxon>
        <taxon>Microcella</taxon>
    </lineage>
</organism>
<accession>A0A9E8MLK6</accession>
<dbReference type="RefSeq" id="WP_267781656.1">
    <property type="nucleotide sequence ID" value="NZ_CP113089.1"/>
</dbReference>
<feature type="domain" description="Polysaccharide pyruvyl transferase" evidence="1">
    <location>
        <begin position="3"/>
        <end position="299"/>
    </location>
</feature>
<reference evidence="2" key="1">
    <citation type="submission" date="2022-11" db="EMBL/GenBank/DDBJ databases">
        <title>Description of Microcella daejonensis nov. sp, isolated from riverside soil.</title>
        <authorList>
            <person name="Molina K.M."/>
            <person name="Kim S.B."/>
        </authorList>
    </citation>
    <scope>NUCLEOTIDE SEQUENCE</scope>
    <source>
        <strain evidence="2">MMS21-STM12</strain>
    </source>
</reference>
<evidence type="ECO:0000313" key="2">
    <source>
        <dbReference type="EMBL" id="WAB81864.1"/>
    </source>
</evidence>
<evidence type="ECO:0000313" key="3">
    <source>
        <dbReference type="Proteomes" id="UP001164706"/>
    </source>
</evidence>
<dbReference type="EMBL" id="CP113089">
    <property type="protein sequence ID" value="WAB81864.1"/>
    <property type="molecule type" value="Genomic_DNA"/>
</dbReference>
<keyword evidence="2" id="KW-0808">Transferase</keyword>
<gene>
    <name evidence="2" type="ORF">OVN18_02255</name>
</gene>
<dbReference type="AlphaFoldDB" id="A0A9E8MLK6"/>
<proteinExistence type="predicted"/>
<dbReference type="Pfam" id="PF04230">
    <property type="entry name" value="PS_pyruv_trans"/>
    <property type="match status" value="1"/>
</dbReference>
<name>A0A9E8MLK6_9MICO</name>
<dbReference type="GO" id="GO:0016740">
    <property type="term" value="F:transferase activity"/>
    <property type="evidence" value="ECO:0007669"/>
    <property type="project" value="UniProtKB-KW"/>
</dbReference>
<protein>
    <submittedName>
        <fullName evidence="2">Polysaccharide pyruvyl transferase family protein</fullName>
    </submittedName>
</protein>
<evidence type="ECO:0000259" key="1">
    <source>
        <dbReference type="Pfam" id="PF04230"/>
    </source>
</evidence>
<dbReference type="Proteomes" id="UP001164706">
    <property type="component" value="Chromosome"/>
</dbReference>
<dbReference type="KEGG" id="mdb:OVN18_02255"/>
<keyword evidence="3" id="KW-1185">Reference proteome</keyword>
<dbReference type="InterPro" id="IPR007345">
    <property type="entry name" value="Polysacch_pyruvyl_Trfase"/>
</dbReference>
<sequence>MPNYGDEIVLRTWLRHLAEHQPDRTVWVDSPEPGRTAILMRAENPRARFVNTLWHLSRRAPSADYPTLRRYVTTMVDDLGTPELDSGLLLLRDAGSYHVVGGGFLNALWPENLAFIAIGAHLSSTRGIPAHITGAGLVPSDPSAEQLLRADLAEFSVAEARDDASAAVGGIPLGWDDAVLRWQEVVTAEPDGAPDIMILIQGDLGAASIEEEEEVRIVADFIARARERGSRSIGFVEGYPQFDGRRWGRYRTDYPDAAFLPFEFLWETGLPARPGQVWLTTRFHFHLLAAAHGAAGLAVVSDEDYYAQKHALLRRWGTGWPLVSRMEARSALPEPARDEAFSRILAAAQQEKATLARRIYPARVREQAGWRAVLTRRR</sequence>